<reference evidence="1" key="2">
    <citation type="submission" date="2021-12" db="EMBL/GenBank/DDBJ databases">
        <title>Resequencing data analysis of finger millet.</title>
        <authorList>
            <person name="Hatakeyama M."/>
            <person name="Aluri S."/>
            <person name="Balachadran M.T."/>
            <person name="Sivarajan S.R."/>
            <person name="Poveda L."/>
            <person name="Shimizu-Inatsugi R."/>
            <person name="Schlapbach R."/>
            <person name="Sreeman S.M."/>
            <person name="Shimizu K.K."/>
        </authorList>
    </citation>
    <scope>NUCLEOTIDE SEQUENCE</scope>
</reference>
<name>A0AAV5CJY0_ELECO</name>
<comment type="caution">
    <text evidence="1">The sequence shown here is derived from an EMBL/GenBank/DDBJ whole genome shotgun (WGS) entry which is preliminary data.</text>
</comment>
<accession>A0AAV5CJY0</accession>
<evidence type="ECO:0000313" key="2">
    <source>
        <dbReference type="Proteomes" id="UP001054889"/>
    </source>
</evidence>
<reference evidence="1" key="1">
    <citation type="journal article" date="2018" name="DNA Res.">
        <title>Multiple hybrid de novo genome assembly of finger millet, an orphan allotetraploid crop.</title>
        <authorList>
            <person name="Hatakeyama M."/>
            <person name="Aluri S."/>
            <person name="Balachadran M.T."/>
            <person name="Sivarajan S.R."/>
            <person name="Patrignani A."/>
            <person name="Gruter S."/>
            <person name="Poveda L."/>
            <person name="Shimizu-Inatsugi R."/>
            <person name="Baeten J."/>
            <person name="Francoijs K.J."/>
            <person name="Nataraja K.N."/>
            <person name="Reddy Y.A.N."/>
            <person name="Phadnis S."/>
            <person name="Ravikumar R.L."/>
            <person name="Schlapbach R."/>
            <person name="Sreeman S.M."/>
            <person name="Shimizu K.K."/>
        </authorList>
    </citation>
    <scope>NUCLEOTIDE SEQUENCE</scope>
</reference>
<gene>
    <name evidence="1" type="primary">ga15474</name>
    <name evidence="1" type="ORF">PR202_ga15474</name>
</gene>
<proteinExistence type="predicted"/>
<evidence type="ECO:0000313" key="1">
    <source>
        <dbReference type="EMBL" id="GJM98459.1"/>
    </source>
</evidence>
<protein>
    <submittedName>
        <fullName evidence="1">Uncharacterized protein</fullName>
    </submittedName>
</protein>
<dbReference type="EMBL" id="BQKI01000007">
    <property type="protein sequence ID" value="GJM98459.1"/>
    <property type="molecule type" value="Genomic_DNA"/>
</dbReference>
<dbReference type="Proteomes" id="UP001054889">
    <property type="component" value="Unassembled WGS sequence"/>
</dbReference>
<keyword evidence="2" id="KW-1185">Reference proteome</keyword>
<dbReference type="AlphaFoldDB" id="A0AAV5CJY0"/>
<sequence>MLEECKMATKSDFYFICQVDQRSVLYKISTSGGKLKCHDMVLEELLRLETSRPGDIGLHYSPAWYIAHSGSILDVIPSTPDSDHYVVDVERKSYKLQKSKRSKLIFSAVIKAGQYTVSLCNTLQDIYVLNRSNYQWRRQKAASSSIDLSRKIKISGFVDLVHDAFMVSDASTTELFLFDLKSGEWFVVEPPRDVFLQSGLLSGRCIFAEGFIYSCSDCGLIAFELIDEDNSFRLGLPILLELSWKKICGDSRFMSFDSICKDQILDSITFCIVQGCFRAAPSTSRHTVASTTVQVQLKKTARGTKEPIAVGHVDISLSFIHEEGRILTNYAFAV</sequence>
<organism evidence="1 2">
    <name type="scientific">Eleusine coracana subsp. coracana</name>
    <dbReference type="NCBI Taxonomy" id="191504"/>
    <lineage>
        <taxon>Eukaryota</taxon>
        <taxon>Viridiplantae</taxon>
        <taxon>Streptophyta</taxon>
        <taxon>Embryophyta</taxon>
        <taxon>Tracheophyta</taxon>
        <taxon>Spermatophyta</taxon>
        <taxon>Magnoliopsida</taxon>
        <taxon>Liliopsida</taxon>
        <taxon>Poales</taxon>
        <taxon>Poaceae</taxon>
        <taxon>PACMAD clade</taxon>
        <taxon>Chloridoideae</taxon>
        <taxon>Cynodonteae</taxon>
        <taxon>Eleusininae</taxon>
        <taxon>Eleusine</taxon>
    </lineage>
</organism>